<feature type="region of interest" description="Disordered" evidence="11">
    <location>
        <begin position="1"/>
        <end position="21"/>
    </location>
</feature>
<evidence type="ECO:0000259" key="12">
    <source>
        <dbReference type="PROSITE" id="PS50048"/>
    </source>
</evidence>
<keyword evidence="3" id="KW-0677">Repeat</keyword>
<keyword evidence="4 10" id="KW-0863">Zinc-finger</keyword>
<keyword evidence="8" id="KW-0804">Transcription</keyword>
<gene>
    <name evidence="14" type="ORF">N7515_002107</name>
</gene>
<reference evidence="14" key="2">
    <citation type="journal article" date="2023" name="IMA Fungus">
        <title>Comparative genomic study of the Penicillium genus elucidates a diverse pangenome and 15 lateral gene transfer events.</title>
        <authorList>
            <person name="Petersen C."/>
            <person name="Sorensen T."/>
            <person name="Nielsen M.R."/>
            <person name="Sondergaard T.E."/>
            <person name="Sorensen J.L."/>
            <person name="Fitzpatrick D.A."/>
            <person name="Frisvad J.C."/>
            <person name="Nielsen K.L."/>
        </authorList>
    </citation>
    <scope>NUCLEOTIDE SEQUENCE</scope>
    <source>
        <strain evidence="14">IBT 22155</strain>
    </source>
</reference>
<dbReference type="SMART" id="SM00066">
    <property type="entry name" value="GAL4"/>
    <property type="match status" value="1"/>
</dbReference>
<evidence type="ECO:0000256" key="3">
    <source>
        <dbReference type="ARBA" id="ARBA00022737"/>
    </source>
</evidence>
<comment type="caution">
    <text evidence="14">The sequence shown here is derived from an EMBL/GenBank/DDBJ whole genome shotgun (WGS) entry which is preliminary data.</text>
</comment>
<evidence type="ECO:0000313" key="15">
    <source>
        <dbReference type="Proteomes" id="UP001149079"/>
    </source>
</evidence>
<dbReference type="GO" id="GO:0008270">
    <property type="term" value="F:zinc ion binding"/>
    <property type="evidence" value="ECO:0007669"/>
    <property type="project" value="UniProtKB-KW"/>
</dbReference>
<dbReference type="InterPro" id="IPR013087">
    <property type="entry name" value="Znf_C2H2_type"/>
</dbReference>
<dbReference type="PROSITE" id="PS00028">
    <property type="entry name" value="ZINC_FINGER_C2H2_1"/>
    <property type="match status" value="1"/>
</dbReference>
<dbReference type="Pfam" id="PF04082">
    <property type="entry name" value="Fungal_trans"/>
    <property type="match status" value="1"/>
</dbReference>
<evidence type="ECO:0000256" key="1">
    <source>
        <dbReference type="ARBA" id="ARBA00004123"/>
    </source>
</evidence>
<dbReference type="CDD" id="cd12148">
    <property type="entry name" value="fungal_TF_MHR"/>
    <property type="match status" value="1"/>
</dbReference>
<evidence type="ECO:0000313" key="14">
    <source>
        <dbReference type="EMBL" id="KAJ5143320.1"/>
    </source>
</evidence>
<evidence type="ECO:0000256" key="5">
    <source>
        <dbReference type="ARBA" id="ARBA00022833"/>
    </source>
</evidence>
<dbReference type="Gene3D" id="4.10.240.10">
    <property type="entry name" value="Zn(2)-C6 fungal-type DNA-binding domain"/>
    <property type="match status" value="1"/>
</dbReference>
<evidence type="ECO:0000256" key="4">
    <source>
        <dbReference type="ARBA" id="ARBA00022771"/>
    </source>
</evidence>
<dbReference type="PROSITE" id="PS00463">
    <property type="entry name" value="ZN2_CY6_FUNGAL_1"/>
    <property type="match status" value="1"/>
</dbReference>
<dbReference type="CDD" id="cd00067">
    <property type="entry name" value="GAL4"/>
    <property type="match status" value="1"/>
</dbReference>
<name>A0A9W9HBJ5_9EURO</name>
<dbReference type="PROSITE" id="PS50157">
    <property type="entry name" value="ZINC_FINGER_C2H2_2"/>
    <property type="match status" value="2"/>
</dbReference>
<keyword evidence="9" id="KW-0539">Nucleus</keyword>
<protein>
    <submittedName>
        <fullName evidence="14">Transcriptional regulator family: Fungal Specific TF</fullName>
    </submittedName>
</protein>
<evidence type="ECO:0000256" key="11">
    <source>
        <dbReference type="SAM" id="MobiDB-lite"/>
    </source>
</evidence>
<dbReference type="GO" id="GO:0000785">
    <property type="term" value="C:chromatin"/>
    <property type="evidence" value="ECO:0007669"/>
    <property type="project" value="TreeGrafter"/>
</dbReference>
<dbReference type="SUPFAM" id="SSF57667">
    <property type="entry name" value="beta-beta-alpha zinc fingers"/>
    <property type="match status" value="1"/>
</dbReference>
<keyword evidence="15" id="KW-1185">Reference proteome</keyword>
<organism evidence="14 15">
    <name type="scientific">Penicillium bovifimosum</name>
    <dbReference type="NCBI Taxonomy" id="126998"/>
    <lineage>
        <taxon>Eukaryota</taxon>
        <taxon>Fungi</taxon>
        <taxon>Dikarya</taxon>
        <taxon>Ascomycota</taxon>
        <taxon>Pezizomycotina</taxon>
        <taxon>Eurotiomycetes</taxon>
        <taxon>Eurotiomycetidae</taxon>
        <taxon>Eurotiales</taxon>
        <taxon>Aspergillaceae</taxon>
        <taxon>Penicillium</taxon>
    </lineage>
</organism>
<evidence type="ECO:0000256" key="10">
    <source>
        <dbReference type="PROSITE-ProRule" id="PRU00042"/>
    </source>
</evidence>
<dbReference type="SMART" id="SM00355">
    <property type="entry name" value="ZnF_C2H2"/>
    <property type="match status" value="2"/>
</dbReference>
<keyword evidence="5" id="KW-0862">Zinc</keyword>
<dbReference type="SUPFAM" id="SSF57701">
    <property type="entry name" value="Zn2/Cys6 DNA-binding domain"/>
    <property type="match status" value="1"/>
</dbReference>
<dbReference type="InterPro" id="IPR001138">
    <property type="entry name" value="Zn2Cys6_DnaBD"/>
</dbReference>
<evidence type="ECO:0000256" key="7">
    <source>
        <dbReference type="ARBA" id="ARBA00023125"/>
    </source>
</evidence>
<keyword evidence="6" id="KW-0805">Transcription regulation</keyword>
<feature type="domain" description="C2H2-type" evidence="13">
    <location>
        <begin position="26"/>
        <end position="53"/>
    </location>
</feature>
<dbReference type="GO" id="GO:0006351">
    <property type="term" value="P:DNA-templated transcription"/>
    <property type="evidence" value="ECO:0007669"/>
    <property type="project" value="InterPro"/>
</dbReference>
<accession>A0A9W9HBJ5</accession>
<dbReference type="Pfam" id="PF00172">
    <property type="entry name" value="Zn_clus"/>
    <property type="match status" value="1"/>
</dbReference>
<feature type="domain" description="C2H2-type" evidence="13">
    <location>
        <begin position="54"/>
        <end position="83"/>
    </location>
</feature>
<comment type="subcellular location">
    <subcellularLocation>
        <location evidence="1">Nucleus</location>
    </subcellularLocation>
</comment>
<reference evidence="14" key="1">
    <citation type="submission" date="2022-11" db="EMBL/GenBank/DDBJ databases">
        <authorList>
            <person name="Petersen C."/>
        </authorList>
    </citation>
    <scope>NUCLEOTIDE SEQUENCE</scope>
    <source>
        <strain evidence="14">IBT 22155</strain>
    </source>
</reference>
<sequence length="712" mass="81199">MSSPVTPDISPPPPRWPTMKPADKHFRCNICQRGFTRIDHLKRHHLRHSGQKPYSCIFCNDCFARCDNLRDHYSDCARRGDREIPETGQRGRRRHACQSCTSMKLRCDGQSPCGSCQKRNILCNNERTAGQSRYGTEEGTIQFALIAGQRKAHIGDTDTPVKSEIYQQPSSDRGSIKFLLNGGTDSFTETFRLPPRDRGLSLNYHNSTGLGAVQRTELPYNIDSAQAEFSAGFLNPEQVTPPSFQDNFLDFFNGPFGDGQRPIEGHYQTNELAYQAVIPPVQDPSLALSGEPPIFEPERPFGIALIQLLLARVWQAPLEPKSQEDIAVNINFLLTTARIRKYITLYLKHWQPSCPILATPFDPEAVPLPLLAAVAFMGAMYSNDQRETYAAKRVLDFAELFIFSNDVFSAESEICANFSGSRYCDEDPTDWVRFQNFQAGFIILLVQYWSGPPLSRNRAMESRFNQVVKVARRMDLAKSRHLPSDQILEHLWIQKECRIRTISVITLLDCAFYFYQNYPRRLTLTELECDLPCAESLFRSDHPFAEPGFRFSRGIQLSEAFDNLFKDTPESPPMDLTTLDMFILIHLLYSFINTHMTLLGPFIRKHHIRQSSQPSENDTSKSAGIPEDSILAAIRIALARWRDYWTALRSRVSGDEWASMGFFKNGYNFWLVSQLLITKPDAVDVVMQMEVPCDDKLEKLKVLLLDDREDVS</sequence>
<dbReference type="Gene3D" id="3.30.160.60">
    <property type="entry name" value="Classic Zinc Finger"/>
    <property type="match status" value="2"/>
</dbReference>
<dbReference type="GO" id="GO:0000978">
    <property type="term" value="F:RNA polymerase II cis-regulatory region sequence-specific DNA binding"/>
    <property type="evidence" value="ECO:0007669"/>
    <property type="project" value="InterPro"/>
</dbReference>
<evidence type="ECO:0000259" key="13">
    <source>
        <dbReference type="PROSITE" id="PS50157"/>
    </source>
</evidence>
<dbReference type="GeneID" id="81402021"/>
<feature type="domain" description="Zn(2)-C6 fungal-type" evidence="12">
    <location>
        <begin position="96"/>
        <end position="123"/>
    </location>
</feature>
<dbReference type="RefSeq" id="XP_056524964.1">
    <property type="nucleotide sequence ID" value="XM_056662851.1"/>
</dbReference>
<evidence type="ECO:0000256" key="2">
    <source>
        <dbReference type="ARBA" id="ARBA00022723"/>
    </source>
</evidence>
<evidence type="ECO:0000256" key="9">
    <source>
        <dbReference type="ARBA" id="ARBA00023242"/>
    </source>
</evidence>
<dbReference type="EMBL" id="JAPQKL010000002">
    <property type="protein sequence ID" value="KAJ5143320.1"/>
    <property type="molecule type" value="Genomic_DNA"/>
</dbReference>
<dbReference type="Proteomes" id="UP001149079">
    <property type="component" value="Unassembled WGS sequence"/>
</dbReference>
<evidence type="ECO:0000256" key="8">
    <source>
        <dbReference type="ARBA" id="ARBA00023163"/>
    </source>
</evidence>
<dbReference type="GO" id="GO:0005634">
    <property type="term" value="C:nucleus"/>
    <property type="evidence" value="ECO:0007669"/>
    <property type="project" value="UniProtKB-SubCell"/>
</dbReference>
<proteinExistence type="predicted"/>
<dbReference type="PANTHER" id="PTHR40626:SF8">
    <property type="entry name" value="C2H2 FINGER DOMAIN TRANSCRIPTION FACTOR (EUROFUNG)-RELATED"/>
    <property type="match status" value="1"/>
</dbReference>
<evidence type="ECO:0000256" key="6">
    <source>
        <dbReference type="ARBA" id="ARBA00023015"/>
    </source>
</evidence>
<keyword evidence="2" id="KW-0479">Metal-binding</keyword>
<dbReference type="InterPro" id="IPR051059">
    <property type="entry name" value="VerF-like"/>
</dbReference>
<dbReference type="PROSITE" id="PS50048">
    <property type="entry name" value="ZN2_CY6_FUNGAL_2"/>
    <property type="match status" value="1"/>
</dbReference>
<dbReference type="PANTHER" id="PTHR40626">
    <property type="entry name" value="MIP31509P"/>
    <property type="match status" value="1"/>
</dbReference>
<dbReference type="InterPro" id="IPR036864">
    <property type="entry name" value="Zn2-C6_fun-type_DNA-bd_sf"/>
</dbReference>
<dbReference type="OrthoDB" id="10018191at2759"/>
<dbReference type="InterPro" id="IPR007219">
    <property type="entry name" value="XnlR_reg_dom"/>
</dbReference>
<keyword evidence="7" id="KW-0238">DNA-binding</keyword>
<dbReference type="GO" id="GO:0000981">
    <property type="term" value="F:DNA-binding transcription factor activity, RNA polymerase II-specific"/>
    <property type="evidence" value="ECO:0007669"/>
    <property type="project" value="InterPro"/>
</dbReference>
<dbReference type="AlphaFoldDB" id="A0A9W9HBJ5"/>
<dbReference type="InterPro" id="IPR036236">
    <property type="entry name" value="Znf_C2H2_sf"/>
</dbReference>